<feature type="compositionally biased region" description="Polar residues" evidence="1">
    <location>
        <begin position="69"/>
        <end position="85"/>
    </location>
</feature>
<dbReference type="AlphaFoldDB" id="A0A7J7IKS2"/>
<dbReference type="OrthoDB" id="10575935at2759"/>
<feature type="region of interest" description="Disordered" evidence="1">
    <location>
        <begin position="203"/>
        <end position="229"/>
    </location>
</feature>
<keyword evidence="3" id="KW-1185">Reference proteome</keyword>
<dbReference type="EMBL" id="VWRR01000005">
    <property type="protein sequence ID" value="KAF6003725.1"/>
    <property type="molecule type" value="Genomic_DNA"/>
</dbReference>
<comment type="caution">
    <text evidence="2">The sequence shown here is derived from an EMBL/GenBank/DDBJ whole genome shotgun (WGS) entry which is preliminary data.</text>
</comment>
<feature type="region of interest" description="Disordered" evidence="1">
    <location>
        <begin position="1"/>
        <end position="92"/>
    </location>
</feature>
<evidence type="ECO:0000256" key="1">
    <source>
        <dbReference type="SAM" id="MobiDB-lite"/>
    </source>
</evidence>
<name>A0A7J7IKS2_9RHOD</name>
<sequence length="471" mass="51217">MSGRSSGHSLDEVLTLPRPKSTPMQNGDLNERAEKAVRGLRSAKYLQDGADSSMHSDSVSPAASRPGDASNQNSSPTSSWRTAESGTKRMPPLLGMTETMPEHLLLKGPFHQRLELLGIRLSSEKETIFFSFYAEFQDALQELLTAEELHQHNTFMRDLQSRILHGADVDLPPLPDIHELARSSGHHHQSLLQLKPFSSKEAEQLVRAEQSARNSARRPAKRQRSGTAAAAAAALDVSAAANAQERQTGGRVRTRSSAVADRRSRLARDTRPGPTAVGMLFGDSARAGTVSAASYRDEAIFQQATADLRQRELLRRSERLDMPAVANAMTLAMAKQRGAPLRRASPAAGTHAGYPALPFSPLPPGLSLDLEIFLKLKRRLVHLLEAVEQMSTNATGNEVWAGYESLPLGFSSTAKASSRSAVTGIRDEAVALLVHSIEMQVRDLLDVIYGLPDDRGEQMGLVGAQRPRLPV</sequence>
<organism evidence="2 3">
    <name type="scientific">Cyanidiococcus yangmingshanensis</name>
    <dbReference type="NCBI Taxonomy" id="2690220"/>
    <lineage>
        <taxon>Eukaryota</taxon>
        <taxon>Rhodophyta</taxon>
        <taxon>Bangiophyceae</taxon>
        <taxon>Cyanidiales</taxon>
        <taxon>Cyanidiaceae</taxon>
        <taxon>Cyanidiococcus</taxon>
    </lineage>
</organism>
<feature type="compositionally biased region" description="Basic and acidic residues" evidence="1">
    <location>
        <begin position="260"/>
        <end position="271"/>
    </location>
</feature>
<gene>
    <name evidence="2" type="ORF">F1559_000100</name>
</gene>
<feature type="region of interest" description="Disordered" evidence="1">
    <location>
        <begin position="241"/>
        <end position="279"/>
    </location>
</feature>
<evidence type="ECO:0000313" key="3">
    <source>
        <dbReference type="Proteomes" id="UP000530660"/>
    </source>
</evidence>
<reference evidence="2 3" key="1">
    <citation type="journal article" date="2020" name="J. Phycol.">
        <title>Comparative genome analysis reveals Cyanidiococcus gen. nov., a new extremophilic red algal genus sister to Cyanidioschyzon (Cyanidioschyzonaceae, Rhodophyta).</title>
        <authorList>
            <person name="Liu S.-L."/>
            <person name="Chiang Y.-R."/>
            <person name="Yoon H.S."/>
            <person name="Fu H.-Y."/>
        </authorList>
    </citation>
    <scope>NUCLEOTIDE SEQUENCE [LARGE SCALE GENOMIC DNA]</scope>
    <source>
        <strain evidence="2 3">THAL066</strain>
    </source>
</reference>
<accession>A0A7J7IKS2</accession>
<dbReference type="Proteomes" id="UP000530660">
    <property type="component" value="Unassembled WGS sequence"/>
</dbReference>
<protein>
    <submittedName>
        <fullName evidence="2">Uncharacterized protein</fullName>
    </submittedName>
</protein>
<feature type="compositionally biased region" description="Basic residues" evidence="1">
    <location>
        <begin position="215"/>
        <end position="224"/>
    </location>
</feature>
<proteinExistence type="predicted"/>
<evidence type="ECO:0000313" key="2">
    <source>
        <dbReference type="EMBL" id="KAF6003725.1"/>
    </source>
</evidence>